<gene>
    <name evidence="3" type="ORF">COB67_07005</name>
</gene>
<evidence type="ECO:0000313" key="4">
    <source>
        <dbReference type="Proteomes" id="UP000218113"/>
    </source>
</evidence>
<dbReference type="Proteomes" id="UP000218113">
    <property type="component" value="Unassembled WGS sequence"/>
</dbReference>
<evidence type="ECO:0000256" key="2">
    <source>
        <dbReference type="SAM" id="SignalP"/>
    </source>
</evidence>
<feature type="signal peptide" evidence="2">
    <location>
        <begin position="1"/>
        <end position="26"/>
    </location>
</feature>
<sequence>MLKNSRKKLISLIAFSAALGFGALEAKTLTFTSFGGAYQTSQREAYLKPFTAKTGIKINEASYDGESGKIIAMVNAGRTVWDVIDMEQSEANRLCEEGYLEPIDWDSMGDKDRFIAAGINECGVGSIVYSYVIGYDGDKIKDGPTTIQDFWNLKKWPGKRGLRKNPKSTLEFALVADGVSLKDVYKVLGTDAGLRRAFKKLDQIKDQVIWWSSGAQSAQILSDGEVAMTSAYNGRIFNANRDEGKNFKTVWDAHLMEIEVLVVPKGSKNKKEAMDFIRFASTPKQQAEQTKYIPYGPIVKDAIAFVSDDMKPNLPTYAVNLAKGRMMDPEFWNENGEYINERFQSWLLR</sequence>
<reference evidence="4" key="1">
    <citation type="submission" date="2017-08" db="EMBL/GenBank/DDBJ databases">
        <title>A dynamic microbial community with high functional redundancy inhabits the cold, oxic subseafloor aquifer.</title>
        <authorList>
            <person name="Tully B.J."/>
            <person name="Wheat C.G."/>
            <person name="Glazer B.T."/>
            <person name="Huber J.A."/>
        </authorList>
    </citation>
    <scope>NUCLEOTIDE SEQUENCE [LARGE SCALE GENOMIC DNA]</scope>
</reference>
<dbReference type="Pfam" id="PF13416">
    <property type="entry name" value="SBP_bac_8"/>
    <property type="match status" value="1"/>
</dbReference>
<feature type="chain" id="PRO_5012291595" evidence="2">
    <location>
        <begin position="27"/>
        <end position="349"/>
    </location>
</feature>
<comment type="caution">
    <text evidence="3">The sequence shown here is derived from an EMBL/GenBank/DDBJ whole genome shotgun (WGS) entry which is preliminary data.</text>
</comment>
<organism evidence="3 4">
    <name type="scientific">SAR324 cluster bacterium</name>
    <dbReference type="NCBI Taxonomy" id="2024889"/>
    <lineage>
        <taxon>Bacteria</taxon>
        <taxon>Deltaproteobacteria</taxon>
        <taxon>SAR324 cluster</taxon>
    </lineage>
</organism>
<dbReference type="PANTHER" id="PTHR30222:SF2">
    <property type="entry name" value="ABC TRANSPORTER SUBSTRATE-BINDING PROTEIN"/>
    <property type="match status" value="1"/>
</dbReference>
<dbReference type="SUPFAM" id="SSF53850">
    <property type="entry name" value="Periplasmic binding protein-like II"/>
    <property type="match status" value="1"/>
</dbReference>
<name>A0A2A4T3C7_9DELT</name>
<dbReference type="Gene3D" id="3.40.190.10">
    <property type="entry name" value="Periplasmic binding protein-like II"/>
    <property type="match status" value="2"/>
</dbReference>
<protein>
    <submittedName>
        <fullName evidence="3">Spermidine/putrescine ABC transporter substrate-binding protein</fullName>
    </submittedName>
</protein>
<dbReference type="PANTHER" id="PTHR30222">
    <property type="entry name" value="SPERMIDINE/PUTRESCINE-BINDING PERIPLASMIC PROTEIN"/>
    <property type="match status" value="1"/>
</dbReference>
<dbReference type="CDD" id="cd13589">
    <property type="entry name" value="PBP2_polyamine_RpCGA009"/>
    <property type="match status" value="1"/>
</dbReference>
<keyword evidence="1 2" id="KW-0732">Signal</keyword>
<dbReference type="InterPro" id="IPR006059">
    <property type="entry name" value="SBP"/>
</dbReference>
<accession>A0A2A4T3C7</accession>
<evidence type="ECO:0000313" key="3">
    <source>
        <dbReference type="EMBL" id="PCI28150.1"/>
    </source>
</evidence>
<proteinExistence type="predicted"/>
<dbReference type="EMBL" id="NVSR01000040">
    <property type="protein sequence ID" value="PCI28150.1"/>
    <property type="molecule type" value="Genomic_DNA"/>
</dbReference>
<evidence type="ECO:0000256" key="1">
    <source>
        <dbReference type="ARBA" id="ARBA00022729"/>
    </source>
</evidence>
<dbReference type="AlphaFoldDB" id="A0A2A4T3C7"/>